<dbReference type="PRINTS" id="PR00463">
    <property type="entry name" value="EP450I"/>
</dbReference>
<dbReference type="InterPro" id="IPR017972">
    <property type="entry name" value="Cyt_P450_CS"/>
</dbReference>
<feature type="binding site" description="axial binding residue" evidence="8">
    <location>
        <position position="234"/>
    </location>
    <ligand>
        <name>heme</name>
        <dbReference type="ChEBI" id="CHEBI:30413"/>
    </ligand>
    <ligandPart>
        <name>Fe</name>
        <dbReference type="ChEBI" id="CHEBI:18248"/>
    </ligandPart>
</feature>
<dbReference type="InterPro" id="IPR036396">
    <property type="entry name" value="Cyt_P450_sf"/>
</dbReference>
<keyword evidence="7 9" id="KW-0503">Monooxygenase</keyword>
<keyword evidence="5 9" id="KW-0560">Oxidoreductase</keyword>
<dbReference type="PROSITE" id="PS00086">
    <property type="entry name" value="CYTOCHROME_P450"/>
    <property type="match status" value="1"/>
</dbReference>
<dbReference type="GO" id="GO:0020037">
    <property type="term" value="F:heme binding"/>
    <property type="evidence" value="ECO:0007669"/>
    <property type="project" value="InterPro"/>
</dbReference>
<keyword evidence="11" id="KW-1185">Reference proteome</keyword>
<comment type="cofactor">
    <cofactor evidence="1 8">
        <name>heme</name>
        <dbReference type="ChEBI" id="CHEBI:30413"/>
    </cofactor>
</comment>
<dbReference type="Pfam" id="PF00067">
    <property type="entry name" value="p450"/>
    <property type="match status" value="1"/>
</dbReference>
<proteinExistence type="inferred from homology"/>
<evidence type="ECO:0000313" key="11">
    <source>
        <dbReference type="Proteomes" id="UP000826195"/>
    </source>
</evidence>
<dbReference type="GO" id="GO:0005737">
    <property type="term" value="C:cytoplasm"/>
    <property type="evidence" value="ECO:0007669"/>
    <property type="project" value="TreeGrafter"/>
</dbReference>
<dbReference type="InterPro" id="IPR050182">
    <property type="entry name" value="Cytochrome_P450_fam2"/>
</dbReference>
<keyword evidence="4 8" id="KW-0479">Metal-binding</keyword>
<comment type="similarity">
    <text evidence="2 9">Belongs to the cytochrome P450 family.</text>
</comment>
<name>A0AAV7HS83_COTGL</name>
<dbReference type="GO" id="GO:0006082">
    <property type="term" value="P:organic acid metabolic process"/>
    <property type="evidence" value="ECO:0007669"/>
    <property type="project" value="TreeGrafter"/>
</dbReference>
<reference evidence="10 11" key="1">
    <citation type="journal article" date="2021" name="J. Hered.">
        <title>A chromosome-level genome assembly of the parasitoid wasp, Cotesia glomerata (Hymenoptera: Braconidae).</title>
        <authorList>
            <person name="Pinto B.J."/>
            <person name="Weis J.J."/>
            <person name="Gamble T."/>
            <person name="Ode P.J."/>
            <person name="Paul R."/>
            <person name="Zaspel J.M."/>
        </authorList>
    </citation>
    <scope>NUCLEOTIDE SEQUENCE [LARGE SCALE GENOMIC DNA]</scope>
    <source>
        <strain evidence="10">CgM1</strain>
    </source>
</reference>
<evidence type="ECO:0000256" key="3">
    <source>
        <dbReference type="ARBA" id="ARBA00022617"/>
    </source>
</evidence>
<keyword evidence="6 8" id="KW-0408">Iron</keyword>
<gene>
    <name evidence="10" type="ORF">KQX54_010341</name>
</gene>
<accession>A0AAV7HS83</accession>
<dbReference type="InterPro" id="IPR001128">
    <property type="entry name" value="Cyt_P450"/>
</dbReference>
<dbReference type="AlphaFoldDB" id="A0AAV7HS83"/>
<organism evidence="10 11">
    <name type="scientific">Cotesia glomerata</name>
    <name type="common">Lepidopteran parasitic wasp</name>
    <name type="synonym">Apanteles glomeratus</name>
    <dbReference type="NCBI Taxonomy" id="32391"/>
    <lineage>
        <taxon>Eukaryota</taxon>
        <taxon>Metazoa</taxon>
        <taxon>Ecdysozoa</taxon>
        <taxon>Arthropoda</taxon>
        <taxon>Hexapoda</taxon>
        <taxon>Insecta</taxon>
        <taxon>Pterygota</taxon>
        <taxon>Neoptera</taxon>
        <taxon>Endopterygota</taxon>
        <taxon>Hymenoptera</taxon>
        <taxon>Apocrita</taxon>
        <taxon>Ichneumonoidea</taxon>
        <taxon>Braconidae</taxon>
        <taxon>Microgastrinae</taxon>
        <taxon>Cotesia</taxon>
    </lineage>
</organism>
<evidence type="ECO:0008006" key="12">
    <source>
        <dbReference type="Google" id="ProtNLM"/>
    </source>
</evidence>
<evidence type="ECO:0000256" key="8">
    <source>
        <dbReference type="PIRSR" id="PIRSR602401-1"/>
    </source>
</evidence>
<dbReference type="GO" id="GO:0016712">
    <property type="term" value="F:oxidoreductase activity, acting on paired donors, with incorporation or reduction of molecular oxygen, reduced flavin or flavoprotein as one donor, and incorporation of one atom of oxygen"/>
    <property type="evidence" value="ECO:0007669"/>
    <property type="project" value="TreeGrafter"/>
</dbReference>
<dbReference type="GO" id="GO:0005506">
    <property type="term" value="F:iron ion binding"/>
    <property type="evidence" value="ECO:0007669"/>
    <property type="project" value="InterPro"/>
</dbReference>
<dbReference type="SUPFAM" id="SSF48264">
    <property type="entry name" value="Cytochrome P450"/>
    <property type="match status" value="1"/>
</dbReference>
<dbReference type="PANTHER" id="PTHR24300">
    <property type="entry name" value="CYTOCHROME P450 508A4-RELATED"/>
    <property type="match status" value="1"/>
</dbReference>
<dbReference type="GO" id="GO:0008395">
    <property type="term" value="F:steroid hydroxylase activity"/>
    <property type="evidence" value="ECO:0007669"/>
    <property type="project" value="TreeGrafter"/>
</dbReference>
<evidence type="ECO:0000256" key="7">
    <source>
        <dbReference type="ARBA" id="ARBA00023033"/>
    </source>
</evidence>
<dbReference type="EMBL" id="JAHXZJ010002982">
    <property type="protein sequence ID" value="KAH0534930.1"/>
    <property type="molecule type" value="Genomic_DNA"/>
</dbReference>
<evidence type="ECO:0000256" key="4">
    <source>
        <dbReference type="ARBA" id="ARBA00022723"/>
    </source>
</evidence>
<protein>
    <recommendedName>
        <fullName evidence="12">Cytochrome P450</fullName>
    </recommendedName>
</protein>
<evidence type="ECO:0000256" key="1">
    <source>
        <dbReference type="ARBA" id="ARBA00001971"/>
    </source>
</evidence>
<comment type="caution">
    <text evidence="10">The sequence shown here is derived from an EMBL/GenBank/DDBJ whole genome shotgun (WGS) entry which is preliminary data.</text>
</comment>
<dbReference type="InterPro" id="IPR002401">
    <property type="entry name" value="Cyt_P450_E_grp-I"/>
</dbReference>
<evidence type="ECO:0000256" key="6">
    <source>
        <dbReference type="ARBA" id="ARBA00023004"/>
    </source>
</evidence>
<dbReference type="GO" id="GO:0006805">
    <property type="term" value="P:xenobiotic metabolic process"/>
    <property type="evidence" value="ECO:0007669"/>
    <property type="project" value="TreeGrafter"/>
</dbReference>
<dbReference type="Proteomes" id="UP000826195">
    <property type="component" value="Unassembled WGS sequence"/>
</dbReference>
<evidence type="ECO:0000256" key="2">
    <source>
        <dbReference type="ARBA" id="ARBA00010617"/>
    </source>
</evidence>
<sequence length="288" mass="32720">MERRAKAFDIAGGMLSIFPWIRHFAPKTSGYELLVTLNNELKIFLMDTIEEHKKAYVKGSENDLIDMFLTEMYQENGPEEGFTEDQLLMILIDIFIAGVQTTTVTLDFLFLYMTVNQDVQSKLHNELDSAIGTNNLPQLSDRPILPFTEAVITESQRLRLVTPIIGPRRALNETYLNGYKIPKNACILMNVYSIHTDSTLFENPHLFNPERFIQDNVYTPSKKLILFGGGHRRCPGETVARSAIFLLFAGIMKNYKLLPVSSNDLPETDPQSGLTISPKPYEVLLVER</sequence>
<dbReference type="PANTHER" id="PTHR24300:SF376">
    <property type="entry name" value="CYTOCHROME P450 15A1"/>
    <property type="match status" value="1"/>
</dbReference>
<dbReference type="Gene3D" id="1.10.630.10">
    <property type="entry name" value="Cytochrome P450"/>
    <property type="match status" value="1"/>
</dbReference>
<keyword evidence="3 8" id="KW-0349">Heme</keyword>
<dbReference type="PRINTS" id="PR00385">
    <property type="entry name" value="P450"/>
</dbReference>
<evidence type="ECO:0000256" key="9">
    <source>
        <dbReference type="RuleBase" id="RU000461"/>
    </source>
</evidence>
<evidence type="ECO:0000313" key="10">
    <source>
        <dbReference type="EMBL" id="KAH0534930.1"/>
    </source>
</evidence>
<evidence type="ECO:0000256" key="5">
    <source>
        <dbReference type="ARBA" id="ARBA00023002"/>
    </source>
</evidence>